<dbReference type="PANTHER" id="PTHR36151:SF3">
    <property type="entry name" value="ER-BOUND OXYGENASE MPAB_MPAB'_RUBBER OXYGENASE CATALYTIC DOMAIN-CONTAINING PROTEIN"/>
    <property type="match status" value="1"/>
</dbReference>
<keyword evidence="3" id="KW-1185">Reference proteome</keyword>
<dbReference type="Pfam" id="PF09995">
    <property type="entry name" value="MPAB_Lcp_cat"/>
    <property type="match status" value="1"/>
</dbReference>
<dbReference type="EMBL" id="KV878595">
    <property type="protein sequence ID" value="OJJ54288.1"/>
    <property type="molecule type" value="Genomic_DNA"/>
</dbReference>
<dbReference type="RefSeq" id="XP_040698094.1">
    <property type="nucleotide sequence ID" value="XM_040850004.1"/>
</dbReference>
<dbReference type="VEuPathDB" id="FungiDB:ASPSYDRAFT_61579"/>
<dbReference type="InterPro" id="IPR018713">
    <property type="entry name" value="MPAB/Lcp_cat_dom"/>
</dbReference>
<dbReference type="Proteomes" id="UP000184356">
    <property type="component" value="Unassembled WGS sequence"/>
</dbReference>
<evidence type="ECO:0000313" key="3">
    <source>
        <dbReference type="Proteomes" id="UP000184356"/>
    </source>
</evidence>
<feature type="domain" description="ER-bound oxygenase mpaB/mpaB'/Rubber oxygenase catalytic" evidence="1">
    <location>
        <begin position="55"/>
        <end position="270"/>
    </location>
</feature>
<organism evidence="2 3">
    <name type="scientific">Aspergillus sydowii CBS 593.65</name>
    <dbReference type="NCBI Taxonomy" id="1036612"/>
    <lineage>
        <taxon>Eukaryota</taxon>
        <taxon>Fungi</taxon>
        <taxon>Dikarya</taxon>
        <taxon>Ascomycota</taxon>
        <taxon>Pezizomycotina</taxon>
        <taxon>Eurotiomycetes</taxon>
        <taxon>Eurotiomycetidae</taxon>
        <taxon>Eurotiales</taxon>
        <taxon>Aspergillaceae</taxon>
        <taxon>Aspergillus</taxon>
        <taxon>Aspergillus subgen. Nidulantes</taxon>
    </lineage>
</organism>
<name>A0A1L9T4F4_9EURO</name>
<evidence type="ECO:0000259" key="1">
    <source>
        <dbReference type="Pfam" id="PF09995"/>
    </source>
</evidence>
<evidence type="ECO:0000313" key="2">
    <source>
        <dbReference type="EMBL" id="OJJ54288.1"/>
    </source>
</evidence>
<reference evidence="3" key="1">
    <citation type="journal article" date="2017" name="Genome Biol.">
        <title>Comparative genomics reveals high biological diversity and specific adaptations in the industrially and medically important fungal genus Aspergillus.</title>
        <authorList>
            <person name="de Vries R.P."/>
            <person name="Riley R."/>
            <person name="Wiebenga A."/>
            <person name="Aguilar-Osorio G."/>
            <person name="Amillis S."/>
            <person name="Uchima C.A."/>
            <person name="Anderluh G."/>
            <person name="Asadollahi M."/>
            <person name="Askin M."/>
            <person name="Barry K."/>
            <person name="Battaglia E."/>
            <person name="Bayram O."/>
            <person name="Benocci T."/>
            <person name="Braus-Stromeyer S.A."/>
            <person name="Caldana C."/>
            <person name="Canovas D."/>
            <person name="Cerqueira G.C."/>
            <person name="Chen F."/>
            <person name="Chen W."/>
            <person name="Choi C."/>
            <person name="Clum A."/>
            <person name="Dos Santos R.A."/>
            <person name="Damasio A.R."/>
            <person name="Diallinas G."/>
            <person name="Emri T."/>
            <person name="Fekete E."/>
            <person name="Flipphi M."/>
            <person name="Freyberg S."/>
            <person name="Gallo A."/>
            <person name="Gournas C."/>
            <person name="Habgood R."/>
            <person name="Hainaut M."/>
            <person name="Harispe M.L."/>
            <person name="Henrissat B."/>
            <person name="Hilden K.S."/>
            <person name="Hope R."/>
            <person name="Hossain A."/>
            <person name="Karabika E."/>
            <person name="Karaffa L."/>
            <person name="Karanyi Z."/>
            <person name="Krasevec N."/>
            <person name="Kuo A."/>
            <person name="Kusch H."/>
            <person name="LaButti K."/>
            <person name="Lagendijk E.L."/>
            <person name="Lapidus A."/>
            <person name="Levasseur A."/>
            <person name="Lindquist E."/>
            <person name="Lipzen A."/>
            <person name="Logrieco A.F."/>
            <person name="MacCabe A."/>
            <person name="Maekelae M.R."/>
            <person name="Malavazi I."/>
            <person name="Melin P."/>
            <person name="Meyer V."/>
            <person name="Mielnichuk N."/>
            <person name="Miskei M."/>
            <person name="Molnar A.P."/>
            <person name="Mule G."/>
            <person name="Ngan C.Y."/>
            <person name="Orejas M."/>
            <person name="Orosz E."/>
            <person name="Ouedraogo J.P."/>
            <person name="Overkamp K.M."/>
            <person name="Park H.-S."/>
            <person name="Perrone G."/>
            <person name="Piumi F."/>
            <person name="Punt P.J."/>
            <person name="Ram A.F."/>
            <person name="Ramon A."/>
            <person name="Rauscher S."/>
            <person name="Record E."/>
            <person name="Riano-Pachon D.M."/>
            <person name="Robert V."/>
            <person name="Roehrig J."/>
            <person name="Ruller R."/>
            <person name="Salamov A."/>
            <person name="Salih N.S."/>
            <person name="Samson R.A."/>
            <person name="Sandor E."/>
            <person name="Sanguinetti M."/>
            <person name="Schuetze T."/>
            <person name="Sepcic K."/>
            <person name="Shelest E."/>
            <person name="Sherlock G."/>
            <person name="Sophianopoulou V."/>
            <person name="Squina F.M."/>
            <person name="Sun H."/>
            <person name="Susca A."/>
            <person name="Todd R.B."/>
            <person name="Tsang A."/>
            <person name="Unkles S.E."/>
            <person name="van de Wiele N."/>
            <person name="van Rossen-Uffink D."/>
            <person name="Oliveira J.V."/>
            <person name="Vesth T.C."/>
            <person name="Visser J."/>
            <person name="Yu J.-H."/>
            <person name="Zhou M."/>
            <person name="Andersen M.R."/>
            <person name="Archer D.B."/>
            <person name="Baker S.E."/>
            <person name="Benoit I."/>
            <person name="Brakhage A.A."/>
            <person name="Braus G.H."/>
            <person name="Fischer R."/>
            <person name="Frisvad J.C."/>
            <person name="Goldman G.H."/>
            <person name="Houbraken J."/>
            <person name="Oakley B."/>
            <person name="Pocsi I."/>
            <person name="Scazzocchio C."/>
            <person name="Seiboth B."/>
            <person name="vanKuyk P.A."/>
            <person name="Wortman J."/>
            <person name="Dyer P.S."/>
            <person name="Grigoriev I.V."/>
        </authorList>
    </citation>
    <scope>NUCLEOTIDE SEQUENCE [LARGE SCALE GENOMIC DNA]</scope>
    <source>
        <strain evidence="3">CBS 593.65</strain>
    </source>
</reference>
<dbReference type="AlphaFoldDB" id="A0A1L9T4F4"/>
<accession>A0A1L9T4F4</accession>
<protein>
    <recommendedName>
        <fullName evidence="1">ER-bound oxygenase mpaB/mpaB'/Rubber oxygenase catalytic domain-containing protein</fullName>
    </recommendedName>
</protein>
<dbReference type="PANTHER" id="PTHR36151">
    <property type="entry name" value="BLR2777 PROTEIN"/>
    <property type="match status" value="1"/>
</dbReference>
<sequence length="307" mass="35396">MSETATATTTTTTLTHRAPSSLSFIENKAKGKEKEIPIYEPITQPRALHSIVENDIYLLGGQVAILCQFAHPALAKGSFKHSSFADRIPQRLRNTARFLNVAVCGNEEEKRAIFGVIHRYHSRVKGDDYSADDPELHKWTAATLFISIVLVRETFFGKMDRAEMENMLRESAVFGTSLRMPPEMWFDSLEEFWEYWDYNIATLPVTDMARSLAKDLMYPRNLPREMALTLPVARVLTVNWLPERLAREYNLQPTLMNQATYVAFVAWVRAVYPWMPMAWKGRRHLEYMEDLKKAVQKIHETGHWAGI</sequence>
<gene>
    <name evidence="2" type="ORF">ASPSYDRAFT_61579</name>
</gene>
<dbReference type="OrthoDB" id="5131368at2759"/>
<dbReference type="GeneID" id="63766077"/>
<proteinExistence type="predicted"/>
<dbReference type="GO" id="GO:0016491">
    <property type="term" value="F:oxidoreductase activity"/>
    <property type="evidence" value="ECO:0007669"/>
    <property type="project" value="InterPro"/>
</dbReference>